<dbReference type="EMBL" id="SRMA01025753">
    <property type="protein sequence ID" value="TRY91377.1"/>
    <property type="molecule type" value="Genomic_DNA"/>
</dbReference>
<dbReference type="Proteomes" id="UP000316079">
    <property type="component" value="Unassembled WGS sequence"/>
</dbReference>
<keyword evidence="2" id="KW-1185">Reference proteome</keyword>
<comment type="caution">
    <text evidence="1">The sequence shown here is derived from an EMBL/GenBank/DDBJ whole genome shotgun (WGS) entry which is preliminary data.</text>
</comment>
<name>A0A553QN66_9TELE</name>
<dbReference type="AlphaFoldDB" id="A0A553QN66"/>
<sequence>MADFSLLETGHHLPLILVGLVRHQEALIFPHQEALANQQHPLASLAATHLPLAHFQLALEPLDSFLDSFLEPLLPLDSFLEPPLLQVDTPQDQVYLDSSLELQDSFLQCLGSFHQVELQCHTQFQGSFLPLLVLHRAPIQMCLTHQVHLALACMAQEDLVPFHLMGGLDMQEECFPQYHQGHGVHMEEVSPLNPVPQEALVQGPWDRMEDLQLQAECHHIDLHIFEYNVQLNQSQEEDHIAEPR</sequence>
<proteinExistence type="predicted"/>
<protein>
    <submittedName>
        <fullName evidence="1">Uncharacterized protein</fullName>
    </submittedName>
</protein>
<reference evidence="1 2" key="1">
    <citation type="journal article" date="2019" name="Sci. Data">
        <title>Hybrid genome assembly and annotation of Danionella translucida.</title>
        <authorList>
            <person name="Kadobianskyi M."/>
            <person name="Schulze L."/>
            <person name="Schuelke M."/>
            <person name="Judkewitz B."/>
        </authorList>
    </citation>
    <scope>NUCLEOTIDE SEQUENCE [LARGE SCALE GENOMIC DNA]</scope>
    <source>
        <strain evidence="1 2">Bolton</strain>
    </source>
</reference>
<evidence type="ECO:0000313" key="1">
    <source>
        <dbReference type="EMBL" id="TRY91377.1"/>
    </source>
</evidence>
<organism evidence="1 2">
    <name type="scientific">Danionella cerebrum</name>
    <dbReference type="NCBI Taxonomy" id="2873325"/>
    <lineage>
        <taxon>Eukaryota</taxon>
        <taxon>Metazoa</taxon>
        <taxon>Chordata</taxon>
        <taxon>Craniata</taxon>
        <taxon>Vertebrata</taxon>
        <taxon>Euteleostomi</taxon>
        <taxon>Actinopterygii</taxon>
        <taxon>Neopterygii</taxon>
        <taxon>Teleostei</taxon>
        <taxon>Ostariophysi</taxon>
        <taxon>Cypriniformes</taxon>
        <taxon>Danionidae</taxon>
        <taxon>Danioninae</taxon>
        <taxon>Danionella</taxon>
    </lineage>
</organism>
<evidence type="ECO:0000313" key="2">
    <source>
        <dbReference type="Proteomes" id="UP000316079"/>
    </source>
</evidence>
<accession>A0A553QN66</accession>
<gene>
    <name evidence="1" type="ORF">DNTS_008525</name>
</gene>